<dbReference type="KEGG" id="aoy:EOV40_000085"/>
<dbReference type="InterPro" id="IPR053876">
    <property type="entry name" value="Phage_int_M"/>
</dbReference>
<organism evidence="8 9">
    <name type="scientific">Acetobacter oryzoeni</name>
    <dbReference type="NCBI Taxonomy" id="2500548"/>
    <lineage>
        <taxon>Bacteria</taxon>
        <taxon>Pseudomonadati</taxon>
        <taxon>Pseudomonadota</taxon>
        <taxon>Alphaproteobacteria</taxon>
        <taxon>Acetobacterales</taxon>
        <taxon>Acetobacteraceae</taxon>
        <taxon>Acetobacter</taxon>
    </lineage>
</organism>
<name>A0A5B9GDY7_9PROT</name>
<dbReference type="AlphaFoldDB" id="A0A5B9GDY7"/>
<dbReference type="Proteomes" id="UP000287027">
    <property type="component" value="Chromosome"/>
</dbReference>
<dbReference type="InterPro" id="IPR038488">
    <property type="entry name" value="Integrase_DNA-bd_sf"/>
</dbReference>
<dbReference type="GO" id="GO:0015074">
    <property type="term" value="P:DNA integration"/>
    <property type="evidence" value="ECO:0007669"/>
    <property type="project" value="UniProtKB-KW"/>
</dbReference>
<dbReference type="InterPro" id="IPR050808">
    <property type="entry name" value="Phage_Integrase"/>
</dbReference>
<accession>A0A5B9GDY7</accession>
<evidence type="ECO:0000256" key="4">
    <source>
        <dbReference type="ARBA" id="ARBA00023172"/>
    </source>
</evidence>
<dbReference type="CDD" id="cd00801">
    <property type="entry name" value="INT_P4_C"/>
    <property type="match status" value="1"/>
</dbReference>
<dbReference type="GO" id="GO:0006310">
    <property type="term" value="P:DNA recombination"/>
    <property type="evidence" value="ECO:0007669"/>
    <property type="project" value="UniProtKB-KW"/>
</dbReference>
<dbReference type="PROSITE" id="PS51898">
    <property type="entry name" value="TYR_RECOMBINASE"/>
    <property type="match status" value="1"/>
</dbReference>
<dbReference type="InterPro" id="IPR011010">
    <property type="entry name" value="DNA_brk_join_enz"/>
</dbReference>
<dbReference type="InterPro" id="IPR002104">
    <property type="entry name" value="Integrase_catalytic"/>
</dbReference>
<evidence type="ECO:0000313" key="8">
    <source>
        <dbReference type="EMBL" id="QEE84228.1"/>
    </source>
</evidence>
<dbReference type="PANTHER" id="PTHR30629:SF2">
    <property type="entry name" value="PROPHAGE INTEGRASE INTS-RELATED"/>
    <property type="match status" value="1"/>
</dbReference>
<evidence type="ECO:0000256" key="2">
    <source>
        <dbReference type="ARBA" id="ARBA00022908"/>
    </source>
</evidence>
<feature type="domain" description="Tyr recombinase" evidence="6">
    <location>
        <begin position="212"/>
        <end position="416"/>
    </location>
</feature>
<gene>
    <name evidence="8" type="ORF">EOV40_000085</name>
</gene>
<dbReference type="EMBL" id="CP042808">
    <property type="protein sequence ID" value="QEE84228.1"/>
    <property type="molecule type" value="Genomic_DNA"/>
</dbReference>
<protein>
    <submittedName>
        <fullName evidence="8">Site-specific integrase</fullName>
    </submittedName>
</protein>
<dbReference type="RefSeq" id="WP_128104685.1">
    <property type="nucleotide sequence ID" value="NZ_CP042808.1"/>
</dbReference>
<evidence type="ECO:0000313" key="9">
    <source>
        <dbReference type="Proteomes" id="UP000287027"/>
    </source>
</evidence>
<feature type="domain" description="Core-binding (CB)" evidence="7">
    <location>
        <begin position="112"/>
        <end position="191"/>
    </location>
</feature>
<dbReference type="Pfam" id="PF13356">
    <property type="entry name" value="Arm-DNA-bind_3"/>
    <property type="match status" value="1"/>
</dbReference>
<keyword evidence="9" id="KW-1185">Reference proteome</keyword>
<dbReference type="Gene3D" id="1.10.150.130">
    <property type="match status" value="1"/>
</dbReference>
<dbReference type="Pfam" id="PF00589">
    <property type="entry name" value="Phage_integrase"/>
    <property type="match status" value="1"/>
</dbReference>
<evidence type="ECO:0000256" key="5">
    <source>
        <dbReference type="PROSITE-ProRule" id="PRU01248"/>
    </source>
</evidence>
<dbReference type="GO" id="GO:0003677">
    <property type="term" value="F:DNA binding"/>
    <property type="evidence" value="ECO:0007669"/>
    <property type="project" value="UniProtKB-UniRule"/>
</dbReference>
<dbReference type="InterPro" id="IPR013762">
    <property type="entry name" value="Integrase-like_cat_sf"/>
</dbReference>
<evidence type="ECO:0000259" key="7">
    <source>
        <dbReference type="PROSITE" id="PS51900"/>
    </source>
</evidence>
<evidence type="ECO:0000256" key="1">
    <source>
        <dbReference type="ARBA" id="ARBA00008857"/>
    </source>
</evidence>
<comment type="similarity">
    <text evidence="1">Belongs to the 'phage' integrase family.</text>
</comment>
<dbReference type="InterPro" id="IPR010998">
    <property type="entry name" value="Integrase_recombinase_N"/>
</dbReference>
<dbReference type="InterPro" id="IPR025166">
    <property type="entry name" value="Integrase_DNA_bind_dom"/>
</dbReference>
<dbReference type="SUPFAM" id="SSF56349">
    <property type="entry name" value="DNA breaking-rejoining enzymes"/>
    <property type="match status" value="1"/>
</dbReference>
<proteinExistence type="inferred from homology"/>
<dbReference type="InterPro" id="IPR044068">
    <property type="entry name" value="CB"/>
</dbReference>
<evidence type="ECO:0000256" key="3">
    <source>
        <dbReference type="ARBA" id="ARBA00023125"/>
    </source>
</evidence>
<keyword evidence="4" id="KW-0233">DNA recombination</keyword>
<keyword evidence="3 5" id="KW-0238">DNA-binding</keyword>
<dbReference type="Pfam" id="PF22022">
    <property type="entry name" value="Phage_int_M"/>
    <property type="match status" value="1"/>
</dbReference>
<dbReference type="PANTHER" id="PTHR30629">
    <property type="entry name" value="PROPHAGE INTEGRASE"/>
    <property type="match status" value="1"/>
</dbReference>
<dbReference type="PROSITE" id="PS51900">
    <property type="entry name" value="CB"/>
    <property type="match status" value="1"/>
</dbReference>
<evidence type="ECO:0000259" key="6">
    <source>
        <dbReference type="PROSITE" id="PS51898"/>
    </source>
</evidence>
<dbReference type="Gene3D" id="3.30.160.390">
    <property type="entry name" value="Integrase, DNA-binding domain"/>
    <property type="match status" value="1"/>
</dbReference>
<reference evidence="8 9" key="1">
    <citation type="submission" date="2019-08" db="EMBL/GenBank/DDBJ databases">
        <title>Acetobacter oryzioeni sp. nov., isolated from Korean rice wine vinegar.</title>
        <authorList>
            <person name="Baek J.H."/>
            <person name="Kim K.H."/>
            <person name="Jeon C.O."/>
            <person name="Han D.M."/>
        </authorList>
    </citation>
    <scope>NUCLEOTIDE SEQUENCE [LARGE SCALE GENOMIC DNA]</scope>
    <source>
        <strain evidence="8 9">B6</strain>
    </source>
</reference>
<sequence>MKLTKSGIDALTCPPGKRDVMFSDSEVTGFAVRVNATGSKTFLFNYRFAGKPRRLVLGKYGELTLAQARKLAETARGRVLAGGDPVGEKKAQAHAYQAQIAEQAAQASANALTLDVLIDRWLAGALRDRAASYRRDAPQRIRYALPDFLERPAHSITQPEVQARLDDIAEQHPTTARRLHAYGRAMYGWAVKRSLVSENPFAGAIVEGREVSRDRALTDLELGAYWRASGLLPYPFGPLFRLLALTLQRRSEVAGMKWDEIAPDLSTWTVPAERSKNGKAHIVHLSAPAQQVMAGLLRHTDPKTGAISPYVFTSTGRTPVSGFSAAVKRLEALMIEERTGHPTTSQKIREKKPSALQAQEGWRLHDLRRTGVTVMARLGIGPHVADRVLNHTEGTIKGVAAVYQRHEFLRERAAALDTWAAYVLNVADGVELEPTVGKVIVLKR</sequence>
<keyword evidence="2" id="KW-0229">DNA integration</keyword>
<dbReference type="Gene3D" id="1.10.443.10">
    <property type="entry name" value="Intergrase catalytic core"/>
    <property type="match status" value="1"/>
</dbReference>